<evidence type="ECO:0000313" key="2">
    <source>
        <dbReference type="Proteomes" id="UP000031443"/>
    </source>
</evidence>
<protein>
    <submittedName>
        <fullName evidence="1">Uncharacterized protein</fullName>
    </submittedName>
</protein>
<dbReference type="AlphaFoldDB" id="M7BQH8"/>
<keyword evidence="2" id="KW-1185">Reference proteome</keyword>
<dbReference type="Proteomes" id="UP000031443">
    <property type="component" value="Unassembled WGS sequence"/>
</dbReference>
<sequence length="121" mass="12454">MGLAPGPGPGPALTAALFLAPDLPPAVAPNLAPLPLSVSPLALAPGDSMDRESKGMSIRTAVQLCRYSCASEAHPVKTLYANGSELSHWHKKSTSTNGKTYVGGRSSPTDIALCTRALMSL</sequence>
<accession>M7BQH8</accession>
<gene>
    <name evidence="1" type="ORF">UY3_03313</name>
</gene>
<proteinExistence type="predicted"/>
<organism evidence="1 2">
    <name type="scientific">Chelonia mydas</name>
    <name type="common">Green sea-turtle</name>
    <name type="synonym">Chelonia agassizi</name>
    <dbReference type="NCBI Taxonomy" id="8469"/>
    <lineage>
        <taxon>Eukaryota</taxon>
        <taxon>Metazoa</taxon>
        <taxon>Chordata</taxon>
        <taxon>Craniata</taxon>
        <taxon>Vertebrata</taxon>
        <taxon>Euteleostomi</taxon>
        <taxon>Archelosauria</taxon>
        <taxon>Testudinata</taxon>
        <taxon>Testudines</taxon>
        <taxon>Cryptodira</taxon>
        <taxon>Durocryptodira</taxon>
        <taxon>Americhelydia</taxon>
        <taxon>Chelonioidea</taxon>
        <taxon>Cheloniidae</taxon>
        <taxon>Chelonia</taxon>
    </lineage>
</organism>
<dbReference type="EMBL" id="KB516473">
    <property type="protein sequence ID" value="EMP39474.1"/>
    <property type="molecule type" value="Genomic_DNA"/>
</dbReference>
<evidence type="ECO:0000313" key="1">
    <source>
        <dbReference type="EMBL" id="EMP39474.1"/>
    </source>
</evidence>
<name>M7BQH8_CHEMY</name>
<reference evidence="2" key="1">
    <citation type="journal article" date="2013" name="Nat. Genet.">
        <title>The draft genomes of soft-shell turtle and green sea turtle yield insights into the development and evolution of the turtle-specific body plan.</title>
        <authorList>
            <person name="Wang Z."/>
            <person name="Pascual-Anaya J."/>
            <person name="Zadissa A."/>
            <person name="Li W."/>
            <person name="Niimura Y."/>
            <person name="Huang Z."/>
            <person name="Li C."/>
            <person name="White S."/>
            <person name="Xiong Z."/>
            <person name="Fang D."/>
            <person name="Wang B."/>
            <person name="Ming Y."/>
            <person name="Chen Y."/>
            <person name="Zheng Y."/>
            <person name="Kuraku S."/>
            <person name="Pignatelli M."/>
            <person name="Herrero J."/>
            <person name="Beal K."/>
            <person name="Nozawa M."/>
            <person name="Li Q."/>
            <person name="Wang J."/>
            <person name="Zhang H."/>
            <person name="Yu L."/>
            <person name="Shigenobu S."/>
            <person name="Wang J."/>
            <person name="Liu J."/>
            <person name="Flicek P."/>
            <person name="Searle S."/>
            <person name="Wang J."/>
            <person name="Kuratani S."/>
            <person name="Yin Y."/>
            <person name="Aken B."/>
            <person name="Zhang G."/>
            <person name="Irie N."/>
        </authorList>
    </citation>
    <scope>NUCLEOTIDE SEQUENCE [LARGE SCALE GENOMIC DNA]</scope>
</reference>